<sequence>MTSNNNNNNNNNQQEEDIPTFNPFDSPNLDGAMLIPRSPRLEPASMGERSTNLVRPTNNLQYQAEPTPLWISYDGAMDHSVSAESSRSNTGLGRSVSPLTSSTETHQPLEHEEEEQEEEQDEYQQTSEADENDQLNSHSDAFRPIQLNEFVTFVPTSLPAAMNTPTAAPTPPMEYTSPLLRPHAADVDTLYKARIFPNHQEHLHTEWSRLGKKSQLDTVLWDLRNRRRAKGYNLDVRRRVMLQCDEEEEREVKRRKLTGDGDYREEQYQHQRGNHGMTKGHRLFNSNSRPRQKEDEEEEEPITITVFPTATSDHNKMDIQFRFSSWTVMKHFVRDNLINVLEESNLPTKHSIVFNDNEYRNEEYLTLSAELRLVDFTNNEDLDYESCDLGFERNSFVQFRNNDGDSTNHTTRGSMGVNRTSMTRLFEQELDPQLYQGWARNVRDSRENETSQMIRQLDDEDDFDRYDEVLLEAIQMDERQLDEENERLYNLQFEISPEPDERSANTRAIHRAIRQNHSHNHHNEYRRNIPSEMMNRQSSNFPETDSESELDTDDETLLHVPNARPRMAGPTNDTRNSRLNTRWRLNVWKRLTAFTRSGRTPGASSSSSSSAAKSMSFQELLEYIHCDGCVSEISNSTLESKGGKLQHIKEGFKVCKLHFDLPANLFVVAKPSSNPSSSSTMLMEPRPSVTSSQLTDLVKKFNAQEITHMIGVIRHGQFDNFHETVFDSLRNLQLITTNREVLKRRYQLRKNIRKCNAWVLKKRFNDLATDTAGDSESGSGSGVLLDDQNPRDERLRLRRLGLIETVQQEQKQDQDQGQIKWENVNSVRVGSLLNFKDINSDLRAMRIFGYQDYPQLL</sequence>
<evidence type="ECO:0000313" key="2">
    <source>
        <dbReference type="EMBL" id="KAH3686353.1"/>
    </source>
</evidence>
<proteinExistence type="predicted"/>
<feature type="region of interest" description="Disordered" evidence="1">
    <location>
        <begin position="518"/>
        <end position="553"/>
    </location>
</feature>
<protein>
    <submittedName>
        <fullName evidence="2">Uncharacterized protein</fullName>
    </submittedName>
</protein>
<evidence type="ECO:0000256" key="1">
    <source>
        <dbReference type="SAM" id="MobiDB-lite"/>
    </source>
</evidence>
<feature type="compositionally biased region" description="Acidic residues" evidence="1">
    <location>
        <begin position="111"/>
        <end position="133"/>
    </location>
</feature>
<comment type="caution">
    <text evidence="2">The sequence shown here is derived from an EMBL/GenBank/DDBJ whole genome shotgun (WGS) entry which is preliminary data.</text>
</comment>
<keyword evidence="3" id="KW-1185">Reference proteome</keyword>
<feature type="compositionally biased region" description="Acidic residues" evidence="1">
    <location>
        <begin position="544"/>
        <end position="553"/>
    </location>
</feature>
<reference evidence="2" key="2">
    <citation type="submission" date="2021-01" db="EMBL/GenBank/DDBJ databases">
        <authorList>
            <person name="Schikora-Tamarit M.A."/>
        </authorList>
    </citation>
    <scope>NUCLEOTIDE SEQUENCE</scope>
    <source>
        <strain evidence="2">CBS2887</strain>
    </source>
</reference>
<evidence type="ECO:0000313" key="3">
    <source>
        <dbReference type="Proteomes" id="UP000774326"/>
    </source>
</evidence>
<reference evidence="2" key="1">
    <citation type="journal article" date="2021" name="Open Biol.">
        <title>Shared evolutionary footprints suggest mitochondrial oxidative damage underlies multiple complex I losses in fungi.</title>
        <authorList>
            <person name="Schikora-Tamarit M.A."/>
            <person name="Marcet-Houben M."/>
            <person name="Nosek J."/>
            <person name="Gabaldon T."/>
        </authorList>
    </citation>
    <scope>NUCLEOTIDE SEQUENCE</scope>
    <source>
        <strain evidence="2">CBS2887</strain>
    </source>
</reference>
<organism evidence="2 3">
    <name type="scientific">Wickerhamomyces pijperi</name>
    <name type="common">Yeast</name>
    <name type="synonym">Pichia pijperi</name>
    <dbReference type="NCBI Taxonomy" id="599730"/>
    <lineage>
        <taxon>Eukaryota</taxon>
        <taxon>Fungi</taxon>
        <taxon>Dikarya</taxon>
        <taxon>Ascomycota</taxon>
        <taxon>Saccharomycotina</taxon>
        <taxon>Saccharomycetes</taxon>
        <taxon>Phaffomycetales</taxon>
        <taxon>Wickerhamomycetaceae</taxon>
        <taxon>Wickerhamomyces</taxon>
    </lineage>
</organism>
<gene>
    <name evidence="2" type="ORF">WICPIJ_002715</name>
</gene>
<feature type="region of interest" description="Disordered" evidence="1">
    <location>
        <begin position="1"/>
        <end position="35"/>
    </location>
</feature>
<accession>A0A9P8Q958</accession>
<feature type="region of interest" description="Disordered" evidence="1">
    <location>
        <begin position="41"/>
        <end position="60"/>
    </location>
</feature>
<feature type="compositionally biased region" description="Low complexity" evidence="1">
    <location>
        <begin position="1"/>
        <end position="12"/>
    </location>
</feature>
<feature type="region of interest" description="Disordered" evidence="1">
    <location>
        <begin position="81"/>
        <end position="136"/>
    </location>
</feature>
<dbReference type="Proteomes" id="UP000774326">
    <property type="component" value="Unassembled WGS sequence"/>
</dbReference>
<name>A0A9P8Q958_WICPI</name>
<feature type="compositionally biased region" description="Polar residues" evidence="1">
    <location>
        <begin position="82"/>
        <end position="102"/>
    </location>
</feature>
<feature type="compositionally biased region" description="Polar residues" evidence="1">
    <location>
        <begin position="48"/>
        <end position="60"/>
    </location>
</feature>
<feature type="region of interest" description="Disordered" evidence="1">
    <location>
        <begin position="274"/>
        <end position="301"/>
    </location>
</feature>
<dbReference type="AlphaFoldDB" id="A0A9P8Q958"/>
<dbReference type="EMBL" id="JAEUBG010001462">
    <property type="protein sequence ID" value="KAH3686353.1"/>
    <property type="molecule type" value="Genomic_DNA"/>
</dbReference>